<reference evidence="1 2" key="1">
    <citation type="submission" date="2017-10" db="EMBL/GenBank/DDBJ databases">
        <title>Sequencing the genomes of 1000 actinobacteria strains.</title>
        <authorList>
            <person name="Klenk H.-P."/>
        </authorList>
    </citation>
    <scope>NUCLEOTIDE SEQUENCE [LARGE SCALE GENOMIC DNA]</scope>
    <source>
        <strain evidence="1 2">DSM 15597</strain>
    </source>
</reference>
<proteinExistence type="predicted"/>
<dbReference type="Pfam" id="PF18986">
    <property type="entry name" value="DUF5719"/>
    <property type="match status" value="1"/>
</dbReference>
<accession>A0A2A9CP38</accession>
<dbReference type="Proteomes" id="UP000226079">
    <property type="component" value="Unassembled WGS sequence"/>
</dbReference>
<dbReference type="EMBL" id="PDJC01000001">
    <property type="protein sequence ID" value="PFG15916.1"/>
    <property type="molecule type" value="Genomic_DNA"/>
</dbReference>
<protein>
    <submittedName>
        <fullName evidence="1">Uncharacterized protein</fullName>
    </submittedName>
</protein>
<dbReference type="AlphaFoldDB" id="A0A2A9CP38"/>
<evidence type="ECO:0000313" key="1">
    <source>
        <dbReference type="EMBL" id="PFG15916.1"/>
    </source>
</evidence>
<keyword evidence="2" id="KW-1185">Reference proteome</keyword>
<name>A0A2A9CP38_9ACTN</name>
<evidence type="ECO:0000313" key="2">
    <source>
        <dbReference type="Proteomes" id="UP000226079"/>
    </source>
</evidence>
<gene>
    <name evidence="1" type="ORF">ATK74_0437</name>
</gene>
<comment type="caution">
    <text evidence="1">The sequence shown here is derived from an EMBL/GenBank/DDBJ whole genome shotgun (WGS) entry which is preliminary data.</text>
</comment>
<dbReference type="InterPro" id="IPR043777">
    <property type="entry name" value="DUF5719"/>
</dbReference>
<dbReference type="RefSeq" id="WP_098459505.1">
    <property type="nucleotide sequence ID" value="NZ_PDJC01000001.1"/>
</dbReference>
<sequence>MNRWLLSLGSIAVVVGLTVAGSLVAPAALPLTEVPTVATRSTLVCPGFASATATRTVIAASTQSDLRLAKLSAPQNPKTGTGLVRLSDSEEPVRVSAERTGAFGATTTVTAADGSDRGLSMARCLLPQPEYWFTGVLVGTNSGSEVDLVNLDGTRAVVDLTAYGPSGKLAATRGVVVDPGAEKKVSLALIQRGDQPITVRVTSSEGRIAAFLRQRSWGATRPLGADWLPASAAPATDLVVPGVPDGAGRRTLVLGNPGDRTAVVKVDVLSASGPTNVVGAVNVEVLAGTTKAVELSAGLGGGAAGVHLSSDQPITAGLLADSGGSENEIDPASAAAADALPDDGIWPLALAKSATAVVTFTNPESAAVTATVTLGSGGTGQDSTVKIPAQSTVTFAVPKSSASSIRIRTQATTLRAAVVVRQTVGKVKGLAVVVLMAGQGRTEPIQVGYDPHLGS</sequence>
<organism evidence="1 2">
    <name type="scientific">Propionicimonas paludicola</name>
    <dbReference type="NCBI Taxonomy" id="185243"/>
    <lineage>
        <taxon>Bacteria</taxon>
        <taxon>Bacillati</taxon>
        <taxon>Actinomycetota</taxon>
        <taxon>Actinomycetes</taxon>
        <taxon>Propionibacteriales</taxon>
        <taxon>Nocardioidaceae</taxon>
        <taxon>Propionicimonas</taxon>
    </lineage>
</organism>